<dbReference type="InterPro" id="IPR022346">
    <property type="entry name" value="T2SS_GspH"/>
</dbReference>
<evidence type="ECO:0000313" key="13">
    <source>
        <dbReference type="Proteomes" id="UP000669060"/>
    </source>
</evidence>
<sequence length="170" mass="18411">MSKTRGFSLVEMLIVLSILTIALSFAAPSFGDFIAKQRIQTAFDNLNGAIHQARSTAALTGRSVSLAATSGDWAKGWSLFYDANNDGIRQEHEELISVHEALQDIQVLADSTTRRYIHYVPAGYSIQKSGAFHAGNLAICGKSARGYKIVINRAGRIRHETAATSELCPG</sequence>
<dbReference type="Gene3D" id="3.55.40.10">
    <property type="entry name" value="minor pseudopilin epsh domain"/>
    <property type="match status" value="1"/>
</dbReference>
<evidence type="ECO:0000313" key="12">
    <source>
        <dbReference type="EMBL" id="MBO3276757.1"/>
    </source>
</evidence>
<evidence type="ECO:0000256" key="7">
    <source>
        <dbReference type="ARBA" id="ARBA00022989"/>
    </source>
</evidence>
<evidence type="ECO:0000256" key="2">
    <source>
        <dbReference type="ARBA" id="ARBA00021549"/>
    </source>
</evidence>
<comment type="similarity">
    <text evidence="9">Belongs to the GSP H family.</text>
</comment>
<keyword evidence="4" id="KW-0488">Methylation</keyword>
<evidence type="ECO:0000256" key="8">
    <source>
        <dbReference type="ARBA" id="ARBA00023136"/>
    </source>
</evidence>
<dbReference type="SUPFAM" id="SSF54523">
    <property type="entry name" value="Pili subunits"/>
    <property type="match status" value="1"/>
</dbReference>
<keyword evidence="5" id="KW-0997">Cell inner membrane</keyword>
<evidence type="ECO:0000256" key="9">
    <source>
        <dbReference type="ARBA" id="ARBA00025772"/>
    </source>
</evidence>
<dbReference type="RefSeq" id="WP_208314861.1">
    <property type="nucleotide sequence ID" value="NZ_JAELYA010000006.1"/>
</dbReference>
<comment type="subcellular location">
    <subcellularLocation>
        <location evidence="1">Cell inner membrane</location>
        <topology evidence="1">Single-pass membrane protein</topology>
    </subcellularLocation>
</comment>
<keyword evidence="8" id="KW-0472">Membrane</keyword>
<feature type="domain" description="General secretion pathway GspH" evidence="11">
    <location>
        <begin position="44"/>
        <end position="155"/>
    </location>
</feature>
<dbReference type="InterPro" id="IPR012902">
    <property type="entry name" value="N_methyl_site"/>
</dbReference>
<accession>A0ABS3TSV2</accession>
<protein>
    <recommendedName>
        <fullName evidence="2">Type II secretion system protein H</fullName>
    </recommendedName>
    <alternativeName>
        <fullName evidence="10">General secretion pathway protein H</fullName>
    </alternativeName>
</protein>
<gene>
    <name evidence="12" type="ORF">JFY56_16155</name>
</gene>
<keyword evidence="6" id="KW-0812">Transmembrane</keyword>
<evidence type="ECO:0000256" key="1">
    <source>
        <dbReference type="ARBA" id="ARBA00004377"/>
    </source>
</evidence>
<dbReference type="NCBIfam" id="TIGR02532">
    <property type="entry name" value="IV_pilin_GFxxxE"/>
    <property type="match status" value="1"/>
</dbReference>
<dbReference type="Pfam" id="PF12019">
    <property type="entry name" value="GspH"/>
    <property type="match status" value="1"/>
</dbReference>
<dbReference type="PROSITE" id="PS00409">
    <property type="entry name" value="PROKAR_NTER_METHYL"/>
    <property type="match status" value="1"/>
</dbReference>
<dbReference type="EMBL" id="JAELYA010000006">
    <property type="protein sequence ID" value="MBO3276757.1"/>
    <property type="molecule type" value="Genomic_DNA"/>
</dbReference>
<dbReference type="InterPro" id="IPR045584">
    <property type="entry name" value="Pilin-like"/>
</dbReference>
<keyword evidence="7" id="KW-1133">Transmembrane helix</keyword>
<proteinExistence type="inferred from homology"/>
<name>A0ABS3TSV2_9PSED</name>
<evidence type="ECO:0000256" key="4">
    <source>
        <dbReference type="ARBA" id="ARBA00022481"/>
    </source>
</evidence>
<evidence type="ECO:0000256" key="6">
    <source>
        <dbReference type="ARBA" id="ARBA00022692"/>
    </source>
</evidence>
<evidence type="ECO:0000256" key="3">
    <source>
        <dbReference type="ARBA" id="ARBA00022475"/>
    </source>
</evidence>
<evidence type="ECO:0000256" key="10">
    <source>
        <dbReference type="ARBA" id="ARBA00030775"/>
    </source>
</evidence>
<reference evidence="12 13" key="1">
    <citation type="submission" date="2020-12" db="EMBL/GenBank/DDBJ databases">
        <title>Pseudomonas schmalbachii sp. nov. isolated from millipede gut.</title>
        <authorList>
            <person name="Shelomi M."/>
        </authorList>
    </citation>
    <scope>NUCLEOTIDE SEQUENCE [LARGE SCALE GENOMIC DNA]</scope>
    <source>
        <strain evidence="12 13">Milli4</strain>
    </source>
</reference>
<dbReference type="Proteomes" id="UP000669060">
    <property type="component" value="Unassembled WGS sequence"/>
</dbReference>
<dbReference type="Pfam" id="PF07963">
    <property type="entry name" value="N_methyl"/>
    <property type="match status" value="1"/>
</dbReference>
<organism evidence="12 13">
    <name type="scientific">Pseudomonas schmalbachii</name>
    <dbReference type="NCBI Taxonomy" id="2816993"/>
    <lineage>
        <taxon>Bacteria</taxon>
        <taxon>Pseudomonadati</taxon>
        <taxon>Pseudomonadota</taxon>
        <taxon>Gammaproteobacteria</taxon>
        <taxon>Pseudomonadales</taxon>
        <taxon>Pseudomonadaceae</taxon>
        <taxon>Pseudomonas</taxon>
    </lineage>
</organism>
<evidence type="ECO:0000256" key="5">
    <source>
        <dbReference type="ARBA" id="ARBA00022519"/>
    </source>
</evidence>
<comment type="caution">
    <text evidence="12">The sequence shown here is derived from an EMBL/GenBank/DDBJ whole genome shotgun (WGS) entry which is preliminary data.</text>
</comment>
<evidence type="ECO:0000259" key="11">
    <source>
        <dbReference type="Pfam" id="PF12019"/>
    </source>
</evidence>
<keyword evidence="3" id="KW-1003">Cell membrane</keyword>
<keyword evidence="13" id="KW-1185">Reference proteome</keyword>